<evidence type="ECO:0000256" key="7">
    <source>
        <dbReference type="ARBA" id="ARBA00022840"/>
    </source>
</evidence>
<evidence type="ECO:0000256" key="11">
    <source>
        <dbReference type="ARBA" id="ARBA00023175"/>
    </source>
</evidence>
<dbReference type="Gene3D" id="1.10.8.1220">
    <property type="match status" value="1"/>
</dbReference>
<dbReference type="InterPro" id="IPR024317">
    <property type="entry name" value="Dynein_heavy_chain_D4_dom"/>
</dbReference>
<keyword evidence="9 14" id="KW-0175">Coiled coil</keyword>
<dbReference type="SUPFAM" id="SSF52540">
    <property type="entry name" value="P-loop containing nucleoside triphosphate hydrolases"/>
    <property type="match status" value="4"/>
</dbReference>
<dbReference type="FunFam" id="3.40.50.300:FF:000667">
    <property type="entry name" value="Dynein axonemal heavy chain 11"/>
    <property type="match status" value="1"/>
</dbReference>
<dbReference type="Gene3D" id="3.40.50.300">
    <property type="entry name" value="P-loop containing nucleotide triphosphate hydrolases"/>
    <property type="match status" value="5"/>
</dbReference>
<keyword evidence="12" id="KW-0206">Cytoskeleton</keyword>
<dbReference type="FunFam" id="3.20.180.20:FF:000001">
    <property type="entry name" value="Dynein axonemal heavy chain 5"/>
    <property type="match status" value="1"/>
</dbReference>
<feature type="coiled-coil region" evidence="14">
    <location>
        <begin position="1343"/>
        <end position="1380"/>
    </location>
</feature>
<comment type="subcellular location">
    <subcellularLocation>
        <location evidence="1">Cytoplasm</location>
        <location evidence="1">Cytoskeleton</location>
        <location evidence="1">Cilium axoneme</location>
    </subcellularLocation>
</comment>
<feature type="domain" description="AAA+ ATPase" evidence="16">
    <location>
        <begin position="1957"/>
        <end position="2092"/>
    </location>
</feature>
<evidence type="ECO:0000256" key="6">
    <source>
        <dbReference type="ARBA" id="ARBA00022741"/>
    </source>
</evidence>
<feature type="coiled-coil region" evidence="14">
    <location>
        <begin position="1066"/>
        <end position="1093"/>
    </location>
</feature>
<dbReference type="Pfam" id="PF12781">
    <property type="entry name" value="AAA_9"/>
    <property type="match status" value="1"/>
</dbReference>
<dbReference type="Pfam" id="PF03028">
    <property type="entry name" value="Dynein_heavy"/>
    <property type="match status" value="1"/>
</dbReference>
<evidence type="ECO:0000259" key="16">
    <source>
        <dbReference type="SMART" id="SM00382"/>
    </source>
</evidence>
<organism evidence="17 18">
    <name type="scientific">Brassicogethes aeneus</name>
    <name type="common">Rape pollen beetle</name>
    <name type="synonym">Meligethes aeneus</name>
    <dbReference type="NCBI Taxonomy" id="1431903"/>
    <lineage>
        <taxon>Eukaryota</taxon>
        <taxon>Metazoa</taxon>
        <taxon>Ecdysozoa</taxon>
        <taxon>Arthropoda</taxon>
        <taxon>Hexapoda</taxon>
        <taxon>Insecta</taxon>
        <taxon>Pterygota</taxon>
        <taxon>Neoptera</taxon>
        <taxon>Endopterygota</taxon>
        <taxon>Coleoptera</taxon>
        <taxon>Polyphaga</taxon>
        <taxon>Cucujiformia</taxon>
        <taxon>Nitidulidae</taxon>
        <taxon>Meligethinae</taxon>
        <taxon>Brassicogethes</taxon>
    </lineage>
</organism>
<dbReference type="InterPro" id="IPR004273">
    <property type="entry name" value="Dynein_heavy_D6_P-loop"/>
</dbReference>
<reference evidence="17" key="1">
    <citation type="submission" date="2021-12" db="EMBL/GenBank/DDBJ databases">
        <authorList>
            <person name="King R."/>
        </authorList>
    </citation>
    <scope>NUCLEOTIDE SEQUENCE</scope>
</reference>
<dbReference type="Pfam" id="PF12775">
    <property type="entry name" value="AAA_7"/>
    <property type="match status" value="1"/>
</dbReference>
<evidence type="ECO:0000256" key="9">
    <source>
        <dbReference type="ARBA" id="ARBA00023054"/>
    </source>
</evidence>
<dbReference type="GO" id="GO:0005874">
    <property type="term" value="C:microtubule"/>
    <property type="evidence" value="ECO:0007669"/>
    <property type="project" value="UniProtKB-KW"/>
</dbReference>
<dbReference type="FunFam" id="1.10.8.710:FF:000002">
    <property type="entry name" value="dynein heavy chain 17, axonemal"/>
    <property type="match status" value="1"/>
</dbReference>
<dbReference type="GO" id="GO:0045505">
    <property type="term" value="F:dynein intermediate chain binding"/>
    <property type="evidence" value="ECO:0007669"/>
    <property type="project" value="InterPro"/>
</dbReference>
<dbReference type="GO" id="GO:0097729">
    <property type="term" value="C:9+2 motile cilium"/>
    <property type="evidence" value="ECO:0007669"/>
    <property type="project" value="UniProtKB-ARBA"/>
</dbReference>
<keyword evidence="5" id="KW-0677">Repeat</keyword>
<feature type="region of interest" description="Disordered" evidence="15">
    <location>
        <begin position="402"/>
        <end position="439"/>
    </location>
</feature>
<evidence type="ECO:0000256" key="5">
    <source>
        <dbReference type="ARBA" id="ARBA00022737"/>
    </source>
</evidence>
<dbReference type="Gene3D" id="1.20.140.100">
    <property type="entry name" value="Dynein heavy chain, N-terminal domain 2"/>
    <property type="match status" value="1"/>
</dbReference>
<dbReference type="FunFam" id="1.20.1270.280:FF:000003">
    <property type="entry name" value="Dynein axonemal heavy chain 17"/>
    <property type="match status" value="1"/>
</dbReference>
<dbReference type="Gene3D" id="6.10.140.1060">
    <property type="match status" value="1"/>
</dbReference>
<dbReference type="EMBL" id="OV121133">
    <property type="protein sequence ID" value="CAH0551274.1"/>
    <property type="molecule type" value="Genomic_DNA"/>
</dbReference>
<dbReference type="FunFam" id="3.10.490.20:FF:000002">
    <property type="entry name" value="Dynein axonemal heavy chain 17"/>
    <property type="match status" value="1"/>
</dbReference>
<gene>
    <name evidence="17" type="ORF">MELIAE_LOCUS3919</name>
</gene>
<dbReference type="InterPro" id="IPR024743">
    <property type="entry name" value="Dynein_HC_stalk"/>
</dbReference>
<evidence type="ECO:0000256" key="10">
    <source>
        <dbReference type="ARBA" id="ARBA00023069"/>
    </source>
</evidence>
<dbReference type="Gene3D" id="3.20.180.20">
    <property type="entry name" value="Dynein heavy chain, N-terminal domain 2"/>
    <property type="match status" value="1"/>
</dbReference>
<dbReference type="InterPro" id="IPR003593">
    <property type="entry name" value="AAA+_ATPase"/>
</dbReference>
<dbReference type="Gene3D" id="3.10.490.20">
    <property type="match status" value="1"/>
</dbReference>
<dbReference type="GO" id="GO:0005858">
    <property type="term" value="C:axonemal dynein complex"/>
    <property type="evidence" value="ECO:0007669"/>
    <property type="project" value="TreeGrafter"/>
</dbReference>
<dbReference type="Gene3D" id="1.20.920.20">
    <property type="match status" value="1"/>
</dbReference>
<comment type="similarity">
    <text evidence="2">Belongs to the dynein heavy chain family.</text>
</comment>
<dbReference type="FunFam" id="3.40.50.300:FF:002141">
    <property type="entry name" value="Dynein heavy chain"/>
    <property type="match status" value="1"/>
</dbReference>
<sequence length="4577" mass="528218">MAEEKKKEDDEDDRLEFLVNYLTKSYRLKMEKWNKMMADPENNKIIMNFLDKPDQKMLLLTIPGSGLLTPYTTFNPQIKQKYSYFIRKKAEVLTMENFRDVVAFGDMAGKPIDELAVLLEGVFAPILSHPGNQKGWPKVVAKDVMQHVQDFRNIVEQIRGAMKSQTVLTMPPDIGRVFGAVDDYLAEEENLDLVLKSSFENSTSKWLNIINDVLNQSPDLAFANNAKPTPRVEMDFWNHRKSNLDSIYDQLRDPRVKKMAEYLQITKSVYTNSYTTMYKNVVAAYVEARDICLYFLPLEPMIHKFDEDFLDNKHNIKPLLHVLGMIWGNSRYYCSSERMAVMLKMVANMLIEACNRTLDPDSLFQGESDESLEKVFKAIDIFEHFLANFEIVRNNLLSYFPEKEEGDEEPAPPPPSPPAKGVDPTVEEEEEELEQEETFEPKGWNFHRRTVFQRLIDYKDRLKLISTVLKTQLEYMKLEKVELGGVGGRYLSQKCETVLEEFQKSYQAFSNIQYEIMNTEENDFVKDVEKFFADIEDYDNRLCAIFVAAFKDCYNLDQVFRLLVVLGTLAERPLIVAQLGQQYIGILELFNNELNNVKKIYDGGIVIDKYYPPVAGSLLWLDKLARRIGKPGEDFKALELEIINSDYAKYIVGKYDEMMDILYTARDQIFNEWFSKIPDIIQAGMSKLQLKRGPNGTLIVNFDRELICALREVKYLKHLDLPPLPEEAESLFSRYEELLYSRMKYKRIAEWYNYMKIDTLDVEYNLIEDEIESIDRLLSEALEVLTWETNDNTKVDVFYETVKQLMDRVKQAQDLVEGVVTRMDNWASLPLYERKDQNKENLLSLDDRYERFHARKELLLIASAEMQKVAVENYVLLLNIQEDSEEEEEEEEEVPPPEEEKKKKKGGKKGQEEKGGKKEKKEKAKGKKEKEKKKKKEEEKTPEEVEQEAEEFARQEEEQRKRELRIQRWEDYLDYLEEEIITYLNKAINVSLTEFQNEMGDTEPVTPFMELQLELHEPHIVFIPSANVEDTPSLYTLLQSLMGDMYAQSSYISRIRDKSENFLELIEEYDVNLNKYRDILDRASKSMEEALKLLREFDEYRILWYDDRQEYLRQFLLYSRELTEEELEMLKDEDQAANVKETPPTITQFKEKIDYYEDLYKKVELIRLDRVLDDGWLRIDYKPLRQAILNCVCKWGNLFKQHLYNHVIDSLKELDDFINEAVAAMQVTLTEDDYDGLLKVMGYLYKVRERQVATDEMFEPLMDIINLLKEYNMYFPEEIFVQLQEMPDKWQYCKKVAATTKQAVAPLQAMQVNAIKRRISLFEIRQTMYKDMFEKLDFYNWKCKNVYKLLDKTNREITGLEEEREKIQEQANLFDLVLQEFKQLKYVRKEIKQIKQLWDYVNMVRSNIDEWKTTLWKKIDVEAMEMECKKFGKEIRQMDKDVKEFDVYINLEGAIKNMLTSLRAITELQNPAIRDRHWIQLMQATKVRFKMDDSTTLSDLLELNLHNYEEEVKTIVDKSVKEMAMEKILKEINAIWSVNEFDSETHERTKIKLIVVSEEVIENLEEHQVALQNMMTSKFIDFFFDEVSDWQRKLSIADTVISVFSEVQRKWRYLESIFIASEDIRSQLPEDSRRFDKIDREFKEVLNEMLRNPKIISSTNAPGLPDKLDSLFNDLTLCEKALNDYLETKRLVFPRFYFVSSSDLLDILSNGNQPDLIQRHLTKLFDSLAKLKFIQEGGKNSKRANGMISKENDEHVTFTVICDCTGKVEVWLNRVIDTMRITLHATFASAVKTYEDKPREAWIYDYPAQPALCGTQIAWTSEVNVAFAKLEEGYENALKDYQRKQITQLSNLITMLLADLSAGDRQKIMTICTIDVHSRDVVAKMIVIKVENSQSFQWQSQLRHRWDEKIKDCFANICDAQFRYSYEYLGNTPRLVITPLTDRCYITLTQSLHLIMGGAPAGPAGTGKTETTKDLGKALGMMVYVFNCSEQMDYKSIGNIYKGLAQSGCWGCFDEFNRISIEVLSVVAVQVKIIQDAIKYKKQRFFFLGQEIVLIPTVGIFITMNPGYAGRTELPENLKALFRPCAMVVPDFALICEIMLVAEGFLDARVLATKFITLYTLCKELLSKQDHYDWGLRAIKSVLVVAGSLKRGDRQRPEDQVLMRALRDFNIPKIVTDDVPVFMGLIGDLFPALDVPRKRNPEFEKTIRKSAVDLKLQPEDGFVLKIVQLEELFAVRHSVFVIGFTGTGKSMVWKTLNRTYQNQKRRPVYNDLNPKAVTNDELFGVINPATREWKDGLFSVIMRDQTNIPGDGPKWIVLDGDIDPMWIESLNTLMDDNKVLTLASNERIALTHSMRLLFEIANLRTATPATVSRAGILYINPADLGWNPYIASWIETRMIQSEKATLMILFDKYIPQCLDAIKKKFKKITPVSDIAHLEMLCHLLDCFLIPQNVPNDCPKDWYEIYFVFSIVWAFGSTLFQDQIVDWRNEFSKWFTNEFKTVKFPVGGTVFNYYIDDETKKFMPWTDLVQPFELDMDIPLQATLVSTAETTRIRFFLDRLMGKRVPVMLIGPAGSGKTVIMQEKLNSLSDDYAVTNVPFNFYTTSEMLQSILEKPLEKKAGRVFGPTGNKVMIYFVDDMNMPEVDKYFTVQPHTLLKQYMDYQHWYDRQKLSLKDIHNIQFISCMNPTAGSFTIDPRLQRHFCSFAVSFPLPEAAYHIYYNILSQHLENPAMKFPHSLLKICPMLVAAAQTLHAKVASSFLPTAVKFHYTFTLRDLSNIFQGMLFANGVAILNQSELIRLWMHEASRVYGDKLVEPIDQKTFDKLLQETVKKGFEELDDNAVFEEPLIFCHFSLGIGDPKYFPMSDQAHLNKLLLEALSGYNDLVAAMNLVLFDDAMDHICRINRILESPRGNALLVGVGGSGKQSLTRLAAFISSFDVFQIQLKKGYSLMDMKTDIAALYLKSGLKQVGIVFLMSDAQVPEEKFLVLINDMLASGEISDLLPDENVENVINAVRGEVKGIGLPDTRENCWRFFIDRVRRLLKVVLCFSPVGSTLRVRARKFPALVNCTSIDWFHEWPKVALESVSKRFLGEIEVLPQEYVESISIYMSTVHTSVNEMSQVYFLNEKRYNYTTPKSFLEQIALYSKLLTDKTNIILHNIYRLENGLEKISSAKEEVDSLKDVLAVQEVELDKKNEAAGKLIAVLSAENEKVAAEQAIAAEEEAKVKVIEEDVTVKAKICAEDLEKAEPALIAAQAALNTLNKNNLTEMKSFPNPPEAVVDVCSAVVVLFSPKGRVAKDRSWKAAKQLMGRIDTFLDNLINYDKENMSADVVKAVYEYTKSPEFDPEKIRTKSSAAAGLCSWVINILKFYDVFVVVEPKRKALQKANQDLSDARKKLADLNQKLTELENKLAILRAEFDTAIDAKLKCQAEADATALSIDLANRLVNGLASENVRWRELVLTYKENIKTLPGDCLIVTSFISYVGCFSKKYRTDLMVKSWLPTLKTLPLTIPMSETVDPLMLLTDDALIAEWNNQGLPTDRMSAENACILVNSSRWPLMIDPQLQGIKWIKNRYGEALKVVRTTFKNYLDIIETCIAEGHTCLLENIGETLEAVLDPLLGRVLIKKGKCIKIGDKEIDYHPDFRLIMHTKLANPHYKPEIQAQTTIINFTVTRDGLEDQLLAEVVKAERPDLEELKSSLTKQQNEFKITLKRCEDNLLNKLSSATGNILGDVELVENLETTKRTSSEIKEKVDEAKITSVKIDEAREQYRPCSCRASILYFVLNDLCRINAIYQFSLQAFSVVFKDALARAEPAEKLKDRVTNLLDSITFMVYMYTSRGLFERDKLIFKAQVMFQILLNAEEINPEELDFLLRFPVIGGMVSPVDFLNNTSWGGIKALSLLDEFKNLDKDIEGAAKRWRKLTDSECPEKEKFPGEWKNKNTLQKLCIMRGLRQDRMTYAMNAFIEEKMGIKYITARSVPFEKSYEETSASIPVFFVLSPGVNPLKDVEKLGQKLGFTFDNNNFHSISLGQGQEIVAENAMDMAAEQGQWVILQNIHLVVRWLATLEKKMEQCASGHRSYRLYLSAEPNANPMECVIPQGILECCIKIINEPPTGMFANLHKALDNFNQETLEMSSKESEFKAILFALCYFHAVVAERRKFGPQGWNRNYPFNIGDLSISVNVLYNYLENNNRVPWEDLRYLFGEIMYGGHITDDWDRRLCRNYLMEYMKAELIEGDMFYAPGFMAPPNTDYVGYHRYIDDRLPPESPYLYGLHPNAEIGFLSNISEQMFRTIFEMQPRDAGVSAGGGMSHEDKVRGVIEDIIDKLGERFRVREMMAKVEDRTPYIIVAFQECERMNNLTAELRRSLTELELGLKGELTITSEMEGLDAELFMDVVPVSWANKAYPSLLPLGQWVADLTLRIKELENWVMDFSMPAAVWLGGFFNPQSFLTAIMQQTARKNEWPLDKMCLMTDVTKKQKEDFTSAPREGAYVCGLFMEGARWDTQLNSIADSILKELFPVVPVVYIKAITSDKQDTKNMYDCPVYKTRMRGPTFVWTFMLKTKEKASKWTLGGVAILLQI</sequence>
<dbReference type="Pfam" id="PF12774">
    <property type="entry name" value="AAA_6"/>
    <property type="match status" value="1"/>
</dbReference>
<dbReference type="InterPro" id="IPR013594">
    <property type="entry name" value="Dynein_heavy_tail"/>
</dbReference>
<dbReference type="Pfam" id="PF12780">
    <property type="entry name" value="AAA_8"/>
    <property type="match status" value="1"/>
</dbReference>
<feature type="compositionally biased region" description="Basic residues" evidence="15">
    <location>
        <begin position="923"/>
        <end position="935"/>
    </location>
</feature>
<feature type="compositionally biased region" description="Basic and acidic residues" evidence="15">
    <location>
        <begin position="951"/>
        <end position="960"/>
    </location>
</feature>
<dbReference type="FunFam" id="1.20.140.100:FF:000001">
    <property type="entry name" value="dynein heavy chain 17, axonemal"/>
    <property type="match status" value="1"/>
</dbReference>
<evidence type="ECO:0000256" key="15">
    <source>
        <dbReference type="SAM" id="MobiDB-lite"/>
    </source>
</evidence>
<feature type="coiled-coil region" evidence="14">
    <location>
        <begin position="3378"/>
        <end position="3422"/>
    </location>
</feature>
<dbReference type="InterPro" id="IPR041658">
    <property type="entry name" value="AAA_lid_11"/>
</dbReference>
<evidence type="ECO:0000256" key="14">
    <source>
        <dbReference type="SAM" id="Coils"/>
    </source>
</evidence>
<dbReference type="Gene3D" id="1.20.58.1120">
    <property type="match status" value="1"/>
</dbReference>
<dbReference type="GO" id="GO:0051959">
    <property type="term" value="F:dynein light intermediate chain binding"/>
    <property type="evidence" value="ECO:0007669"/>
    <property type="project" value="InterPro"/>
</dbReference>
<evidence type="ECO:0000256" key="4">
    <source>
        <dbReference type="ARBA" id="ARBA00022701"/>
    </source>
</evidence>
<dbReference type="FunFam" id="1.10.8.1220:FF:000001">
    <property type="entry name" value="Dynein axonemal heavy chain 5"/>
    <property type="match status" value="1"/>
</dbReference>
<dbReference type="OrthoDB" id="447173at2759"/>
<dbReference type="InterPro" id="IPR041228">
    <property type="entry name" value="Dynein_C"/>
</dbReference>
<keyword evidence="7" id="KW-0067">ATP-binding</keyword>
<name>A0A9P0AY24_BRAAE</name>
<dbReference type="Gene3D" id="1.20.920.30">
    <property type="match status" value="1"/>
</dbReference>
<evidence type="ECO:0000256" key="1">
    <source>
        <dbReference type="ARBA" id="ARBA00004430"/>
    </source>
</evidence>
<dbReference type="Gene3D" id="1.10.8.710">
    <property type="match status" value="1"/>
</dbReference>
<evidence type="ECO:0000313" key="17">
    <source>
        <dbReference type="EMBL" id="CAH0551274.1"/>
    </source>
</evidence>
<feature type="compositionally biased region" description="Basic and acidic residues" evidence="15">
    <location>
        <begin position="909"/>
        <end position="922"/>
    </location>
</feature>
<dbReference type="InterPro" id="IPR042219">
    <property type="entry name" value="AAA_lid_11_sf"/>
</dbReference>
<feature type="compositionally biased region" description="Acidic residues" evidence="15">
    <location>
        <begin position="882"/>
        <end position="897"/>
    </location>
</feature>
<dbReference type="Pfam" id="PF12777">
    <property type="entry name" value="MT"/>
    <property type="match status" value="1"/>
</dbReference>
<dbReference type="FunFam" id="1.10.287.2620:FF:000004">
    <property type="entry name" value="Dynein axonemal heavy chain 17"/>
    <property type="match status" value="1"/>
</dbReference>
<dbReference type="Proteomes" id="UP001154078">
    <property type="component" value="Chromosome 2"/>
</dbReference>
<keyword evidence="3" id="KW-0963">Cytoplasm</keyword>
<feature type="coiled-coil region" evidence="14">
    <location>
        <begin position="3161"/>
        <end position="3222"/>
    </location>
</feature>
<dbReference type="InterPro" id="IPR042222">
    <property type="entry name" value="Dynein_2_N"/>
</dbReference>
<proteinExistence type="inferred from homology"/>
<dbReference type="FunFam" id="3.40.50.300:FF:000049">
    <property type="entry name" value="Dynein, axonemal, heavy chain 5"/>
    <property type="match status" value="1"/>
</dbReference>
<dbReference type="GO" id="GO:0008569">
    <property type="term" value="F:minus-end-directed microtubule motor activity"/>
    <property type="evidence" value="ECO:0007669"/>
    <property type="project" value="InterPro"/>
</dbReference>
<dbReference type="Pfam" id="PF18199">
    <property type="entry name" value="Dynein_C"/>
    <property type="match status" value="1"/>
</dbReference>
<dbReference type="SMART" id="SM00382">
    <property type="entry name" value="AAA"/>
    <property type="match status" value="2"/>
</dbReference>
<dbReference type="FunFam" id="3.40.50.300:FF:000411">
    <property type="entry name" value="dynein heavy chain 17, axonemal"/>
    <property type="match status" value="1"/>
</dbReference>
<evidence type="ECO:0000256" key="12">
    <source>
        <dbReference type="ARBA" id="ARBA00023212"/>
    </source>
</evidence>
<dbReference type="Pfam" id="PF08393">
    <property type="entry name" value="DHC_N2"/>
    <property type="match status" value="1"/>
</dbReference>
<dbReference type="GO" id="GO:0007018">
    <property type="term" value="P:microtubule-based movement"/>
    <property type="evidence" value="ECO:0007669"/>
    <property type="project" value="InterPro"/>
</dbReference>
<dbReference type="Gene3D" id="1.20.1270.280">
    <property type="match status" value="1"/>
</dbReference>
<dbReference type="FunFam" id="1.20.920.20:FF:000003">
    <property type="entry name" value="Dynein axonemal heavy chain 17"/>
    <property type="match status" value="1"/>
</dbReference>
<dbReference type="Pfam" id="PF17857">
    <property type="entry name" value="AAA_lid_1"/>
    <property type="match status" value="1"/>
</dbReference>
<accession>A0A9P0AY24</accession>
<dbReference type="Pfam" id="PF17852">
    <property type="entry name" value="Dynein_AAA_lid"/>
    <property type="match status" value="1"/>
</dbReference>
<dbReference type="InterPro" id="IPR041589">
    <property type="entry name" value="DNAH3_AAA_lid_1"/>
</dbReference>
<dbReference type="Pfam" id="PF18198">
    <property type="entry name" value="AAA_lid_11"/>
    <property type="match status" value="1"/>
</dbReference>
<evidence type="ECO:0000256" key="8">
    <source>
        <dbReference type="ARBA" id="ARBA00023017"/>
    </source>
</evidence>
<dbReference type="PANTHER" id="PTHR46532:SF11">
    <property type="entry name" value="DYNEIN AXONEMAL HEAVY CHAIN 12"/>
    <property type="match status" value="1"/>
</dbReference>
<dbReference type="Gene3D" id="1.10.287.2620">
    <property type="match status" value="1"/>
</dbReference>
<dbReference type="InterPro" id="IPR042228">
    <property type="entry name" value="Dynein_linker_3"/>
</dbReference>
<dbReference type="InterPro" id="IPR041466">
    <property type="entry name" value="Dynein_AAA5_ext"/>
</dbReference>
<feature type="domain" description="AAA+ ATPase" evidence="16">
    <location>
        <begin position="2562"/>
        <end position="2712"/>
    </location>
</feature>
<dbReference type="PANTHER" id="PTHR46532">
    <property type="entry name" value="MALE FERTILITY FACTOR KL5"/>
    <property type="match status" value="1"/>
</dbReference>
<dbReference type="InterPro" id="IPR026983">
    <property type="entry name" value="DHC"/>
</dbReference>
<dbReference type="FunFam" id="1.10.8.720:FF:000002">
    <property type="entry name" value="Dynein heavy chain 9, axonemal"/>
    <property type="match status" value="1"/>
</dbReference>
<dbReference type="Pfam" id="PF08385">
    <property type="entry name" value="DHC_N1"/>
    <property type="match status" value="1"/>
</dbReference>
<keyword evidence="10" id="KW-0969">Cilium</keyword>
<evidence type="ECO:0000256" key="3">
    <source>
        <dbReference type="ARBA" id="ARBA00022490"/>
    </source>
</evidence>
<dbReference type="InterPro" id="IPR027417">
    <property type="entry name" value="P-loop_NTPase"/>
</dbReference>
<feature type="region of interest" description="Disordered" evidence="15">
    <location>
        <begin position="882"/>
        <end position="960"/>
    </location>
</feature>
<dbReference type="InterPro" id="IPR013602">
    <property type="entry name" value="Dynein_heavy_linker"/>
</dbReference>
<dbReference type="InterPro" id="IPR035699">
    <property type="entry name" value="AAA_6"/>
</dbReference>
<evidence type="ECO:0000313" key="18">
    <source>
        <dbReference type="Proteomes" id="UP001154078"/>
    </source>
</evidence>
<protein>
    <recommendedName>
        <fullName evidence="16">AAA+ ATPase domain-containing protein</fullName>
    </recommendedName>
</protein>
<keyword evidence="11" id="KW-0505">Motor protein</keyword>
<evidence type="ECO:0000256" key="13">
    <source>
        <dbReference type="ARBA" id="ARBA00023273"/>
    </source>
</evidence>
<evidence type="ECO:0000256" key="2">
    <source>
        <dbReference type="ARBA" id="ARBA00008887"/>
    </source>
</evidence>
<dbReference type="FunFam" id="1.20.58.1120:FF:000002">
    <property type="entry name" value="Dynein heavy chain 9, axonemal"/>
    <property type="match status" value="1"/>
</dbReference>
<dbReference type="InterPro" id="IPR043157">
    <property type="entry name" value="Dynein_AAA1S"/>
</dbReference>
<dbReference type="FunFam" id="1.10.472.130:FF:000001">
    <property type="entry name" value="Dynein, axonemal, heavy chain 9"/>
    <property type="match status" value="1"/>
</dbReference>
<dbReference type="FunFam" id="3.40.50.300:FF:000219">
    <property type="entry name" value="Dynein axonemal heavy chain 17"/>
    <property type="match status" value="1"/>
</dbReference>
<keyword evidence="18" id="KW-1185">Reference proteome</keyword>
<keyword evidence="4" id="KW-0493">Microtubule</keyword>
<feature type="compositionally biased region" description="Acidic residues" evidence="15">
    <location>
        <begin position="425"/>
        <end position="438"/>
    </location>
</feature>
<keyword evidence="13" id="KW-0966">Cell projection</keyword>
<dbReference type="FunFam" id="1.20.920.30:FF:000003">
    <property type="entry name" value="Dynein axonemal heavy chain 17"/>
    <property type="match status" value="1"/>
</dbReference>
<dbReference type="InterPro" id="IPR035706">
    <property type="entry name" value="AAA_9"/>
</dbReference>
<dbReference type="Gene3D" id="1.10.8.720">
    <property type="entry name" value="Region D6 of dynein motor"/>
    <property type="match status" value="1"/>
</dbReference>
<dbReference type="InterPro" id="IPR043160">
    <property type="entry name" value="Dynein_C_barrel"/>
</dbReference>
<keyword evidence="6" id="KW-0547">Nucleotide-binding</keyword>
<dbReference type="Gene3D" id="1.10.472.130">
    <property type="match status" value="1"/>
</dbReference>
<keyword evidence="8" id="KW-0243">Dynein</keyword>
<dbReference type="GO" id="GO:0005524">
    <property type="term" value="F:ATP binding"/>
    <property type="evidence" value="ECO:0007669"/>
    <property type="project" value="UniProtKB-KW"/>
</dbReference>